<dbReference type="Pfam" id="PF09990">
    <property type="entry name" value="DUF2231"/>
    <property type="match status" value="1"/>
</dbReference>
<evidence type="ECO:0000313" key="4">
    <source>
        <dbReference type="Proteomes" id="UP000500767"/>
    </source>
</evidence>
<keyword evidence="1" id="KW-1133">Transmembrane helix</keyword>
<evidence type="ECO:0000313" key="3">
    <source>
        <dbReference type="EMBL" id="QKE90246.1"/>
    </source>
</evidence>
<accession>A0A6M8HPK3</accession>
<dbReference type="RefSeq" id="WP_171834073.1">
    <property type="nucleotide sequence ID" value="NZ_CP053708.1"/>
</dbReference>
<feature type="transmembrane region" description="Helical" evidence="1">
    <location>
        <begin position="117"/>
        <end position="136"/>
    </location>
</feature>
<feature type="domain" description="DUF2231" evidence="2">
    <location>
        <begin position="21"/>
        <end position="137"/>
    </location>
</feature>
<dbReference type="EMBL" id="CP053708">
    <property type="protein sequence ID" value="QKE90246.1"/>
    <property type="molecule type" value="Genomic_DNA"/>
</dbReference>
<organism evidence="3 4">
    <name type="scientific">Lichenicola cladoniae</name>
    <dbReference type="NCBI Taxonomy" id="1484109"/>
    <lineage>
        <taxon>Bacteria</taxon>
        <taxon>Pseudomonadati</taxon>
        <taxon>Pseudomonadota</taxon>
        <taxon>Alphaproteobacteria</taxon>
        <taxon>Acetobacterales</taxon>
        <taxon>Acetobacteraceae</taxon>
        <taxon>Lichenicola</taxon>
    </lineage>
</organism>
<sequence>MNDDRLIVTEHRAGRPILLALLSVPVTCFTGTLATDITYASTANMMWANFSAWLLAAAMVGSVLALIVWGIGLVIERRGRRARPAWPAVGGAVVVLVLGFLDNLVHSRDGWTSVVPAGLSLSVLTVLAMLVTGWLGSAPVRS</sequence>
<dbReference type="AlphaFoldDB" id="A0A6M8HPK3"/>
<protein>
    <submittedName>
        <fullName evidence="3">DUF2231 domain-containing protein</fullName>
    </submittedName>
</protein>
<feature type="transmembrane region" description="Helical" evidence="1">
    <location>
        <begin position="50"/>
        <end position="74"/>
    </location>
</feature>
<reference evidence="3 4" key="1">
    <citation type="journal article" date="2014" name="World J. Microbiol. Biotechnol.">
        <title>Biodiversity and physiological characteristics of Antarctic and Arctic lichens-associated bacteria.</title>
        <authorList>
            <person name="Lee Y.M."/>
            <person name="Kim E.H."/>
            <person name="Lee H.K."/>
            <person name="Hong S.G."/>
        </authorList>
    </citation>
    <scope>NUCLEOTIDE SEQUENCE [LARGE SCALE GENOMIC DNA]</scope>
    <source>
        <strain evidence="3 4">PAMC 26569</strain>
    </source>
</reference>
<keyword evidence="1" id="KW-0472">Membrane</keyword>
<feature type="transmembrane region" description="Helical" evidence="1">
    <location>
        <begin position="86"/>
        <end position="105"/>
    </location>
</feature>
<dbReference type="InterPro" id="IPR019251">
    <property type="entry name" value="DUF2231_TM"/>
</dbReference>
<keyword evidence="4" id="KW-1185">Reference proteome</keyword>
<dbReference type="KEGG" id="lck:HN018_09505"/>
<keyword evidence="1" id="KW-0812">Transmembrane</keyword>
<evidence type="ECO:0000259" key="2">
    <source>
        <dbReference type="Pfam" id="PF09990"/>
    </source>
</evidence>
<dbReference type="Proteomes" id="UP000500767">
    <property type="component" value="Chromosome"/>
</dbReference>
<proteinExistence type="predicted"/>
<gene>
    <name evidence="3" type="ORF">HN018_09505</name>
</gene>
<name>A0A6M8HPK3_9PROT</name>
<evidence type="ECO:0000256" key="1">
    <source>
        <dbReference type="SAM" id="Phobius"/>
    </source>
</evidence>